<dbReference type="AlphaFoldDB" id="A0A6D0I2T0"/>
<organism evidence="2 3">
    <name type="scientific">Escherichia coli</name>
    <dbReference type="NCBI Taxonomy" id="562"/>
    <lineage>
        <taxon>Bacteria</taxon>
        <taxon>Pseudomonadati</taxon>
        <taxon>Pseudomonadota</taxon>
        <taxon>Gammaproteobacteria</taxon>
        <taxon>Enterobacterales</taxon>
        <taxon>Enterobacteriaceae</taxon>
        <taxon>Escherichia</taxon>
    </lineage>
</organism>
<keyword evidence="1" id="KW-0732">Signal</keyword>
<evidence type="ECO:0000313" key="3">
    <source>
        <dbReference type="Proteomes" id="UP000430387"/>
    </source>
</evidence>
<name>A0A6D0I2T0_ECOLX</name>
<protein>
    <submittedName>
        <fullName evidence="2">DUF2145 domain-containing protein</fullName>
    </submittedName>
</protein>
<dbReference type="InterPro" id="IPR014547">
    <property type="entry name" value="UCP028477"/>
</dbReference>
<feature type="chain" id="PRO_5025458538" evidence="1">
    <location>
        <begin position="20"/>
        <end position="273"/>
    </location>
</feature>
<evidence type="ECO:0000256" key="1">
    <source>
        <dbReference type="SAM" id="SignalP"/>
    </source>
</evidence>
<accession>A0A6D0I2T0</accession>
<comment type="caution">
    <text evidence="2">The sequence shown here is derived from an EMBL/GenBank/DDBJ whole genome shotgun (WGS) entry which is preliminary data.</text>
</comment>
<dbReference type="RefSeq" id="WP_158181127.1">
    <property type="nucleotide sequence ID" value="NZ_CAJGGD010000031.1"/>
</dbReference>
<reference evidence="2 3" key="1">
    <citation type="submission" date="2019-12" db="EMBL/GenBank/DDBJ databases">
        <title>Enteriobacteria Tanzani isolates_8377-8380.</title>
        <authorList>
            <person name="Subbiah M."/>
            <person name="Call D."/>
        </authorList>
    </citation>
    <scope>NUCLEOTIDE SEQUENCE [LARGE SCALE GENOMIC DNA]</scope>
    <source>
        <strain evidence="2 3">8380wG1</strain>
    </source>
</reference>
<dbReference type="Proteomes" id="UP000430387">
    <property type="component" value="Unassembled WGS sequence"/>
</dbReference>
<dbReference type="EMBL" id="WTQJ01000009">
    <property type="protein sequence ID" value="MWR12603.1"/>
    <property type="molecule type" value="Genomic_DNA"/>
</dbReference>
<sequence length="273" mass="31043">MKQFIFTFWLIIFSFSAYADSTNCGQKNSTPESIAATMDQALKLKRFLNSQPETLVILVRQGRDMSDRHLTWSHAGYAMRQTDGNWRVYHNLNICGTAKSALYIQGLYEFLADDLVNQQIAVLRPKAEIASALKSLLSDPVKLSLFHSPRYNLIAWPFSGPRQNSNGWLLEVFARANDRNIWSRDDARRWLQRQGYQPSVVNVSVFERLGANLFAANIFTDDQPEELLREGKVGLNTGDSVIRFIARYSRAIPECEHQNSGISVCVFLSSEVK</sequence>
<dbReference type="PIRSF" id="PIRSF028477">
    <property type="entry name" value="UCP028477"/>
    <property type="match status" value="1"/>
</dbReference>
<gene>
    <name evidence="2" type="ORF">GQA06_01995</name>
</gene>
<dbReference type="Pfam" id="PF09916">
    <property type="entry name" value="DUF2145"/>
    <property type="match status" value="1"/>
</dbReference>
<feature type="signal peptide" evidence="1">
    <location>
        <begin position="1"/>
        <end position="19"/>
    </location>
</feature>
<evidence type="ECO:0000313" key="2">
    <source>
        <dbReference type="EMBL" id="MWR12603.1"/>
    </source>
</evidence>
<proteinExistence type="predicted"/>